<keyword evidence="3" id="KW-1185">Reference proteome</keyword>
<protein>
    <submittedName>
        <fullName evidence="4">Secreted protein</fullName>
    </submittedName>
</protein>
<keyword evidence="1" id="KW-0472">Membrane</keyword>
<reference evidence="4" key="1">
    <citation type="submission" date="2016-06" db="UniProtKB">
        <authorList>
            <consortium name="WormBaseParasite"/>
        </authorList>
    </citation>
    <scope>IDENTIFICATION</scope>
</reference>
<proteinExistence type="predicted"/>
<dbReference type="Proteomes" id="UP000275846">
    <property type="component" value="Unassembled WGS sequence"/>
</dbReference>
<evidence type="ECO:0000313" key="4">
    <source>
        <dbReference type="WBParaSite" id="SSLN_0000460801-mRNA-1"/>
    </source>
</evidence>
<dbReference type="WBParaSite" id="SSLN_0000460801-mRNA-1">
    <property type="protein sequence ID" value="SSLN_0000460801-mRNA-1"/>
    <property type="gene ID" value="SSLN_0000460801"/>
</dbReference>
<sequence>MESTEISFFLICFGSITLVATLPLGAFPFTDDIEENEFYLPDRLYPSDQYHFLSGDEFQTGDGDIFFEDCFELTCHAGDYGGFGCRDGYCDYICEPDGCYETKQLKASGASRATGTMHRQSHSRSDFIGHLEIFGRVDFDGCSEKHCRFGEYEGYACNEGICGYVCKGTMCRSRLKKLSEDENVIDEPDDYVDYDGEGDEYDDY</sequence>
<evidence type="ECO:0000256" key="1">
    <source>
        <dbReference type="SAM" id="Phobius"/>
    </source>
</evidence>
<name>A0A183SJR2_SCHSO</name>
<gene>
    <name evidence="2" type="ORF">SSLN_LOCUS4460</name>
</gene>
<evidence type="ECO:0000313" key="2">
    <source>
        <dbReference type="EMBL" id="VDL90845.1"/>
    </source>
</evidence>
<evidence type="ECO:0000313" key="3">
    <source>
        <dbReference type="Proteomes" id="UP000275846"/>
    </source>
</evidence>
<dbReference type="OrthoDB" id="6239212at2759"/>
<feature type="transmembrane region" description="Helical" evidence="1">
    <location>
        <begin position="6"/>
        <end position="27"/>
    </location>
</feature>
<organism evidence="4">
    <name type="scientific">Schistocephalus solidus</name>
    <name type="common">Tapeworm</name>
    <dbReference type="NCBI Taxonomy" id="70667"/>
    <lineage>
        <taxon>Eukaryota</taxon>
        <taxon>Metazoa</taxon>
        <taxon>Spiralia</taxon>
        <taxon>Lophotrochozoa</taxon>
        <taxon>Platyhelminthes</taxon>
        <taxon>Cestoda</taxon>
        <taxon>Eucestoda</taxon>
        <taxon>Diphyllobothriidea</taxon>
        <taxon>Diphyllobothriidae</taxon>
        <taxon>Schistocephalus</taxon>
    </lineage>
</organism>
<keyword evidence="1" id="KW-1133">Transmembrane helix</keyword>
<reference evidence="2 3" key="2">
    <citation type="submission" date="2018-11" db="EMBL/GenBank/DDBJ databases">
        <authorList>
            <consortium name="Pathogen Informatics"/>
        </authorList>
    </citation>
    <scope>NUCLEOTIDE SEQUENCE [LARGE SCALE GENOMIC DNA]</scope>
    <source>
        <strain evidence="2 3">NST_G2</strain>
    </source>
</reference>
<keyword evidence="1" id="KW-0812">Transmembrane</keyword>
<dbReference type="EMBL" id="UYSU01032876">
    <property type="protein sequence ID" value="VDL90845.1"/>
    <property type="molecule type" value="Genomic_DNA"/>
</dbReference>
<dbReference type="STRING" id="70667.A0A183SJR2"/>
<accession>A0A183SJR2</accession>
<dbReference type="AlphaFoldDB" id="A0A183SJR2"/>